<dbReference type="SMART" id="SM00382">
    <property type="entry name" value="AAA"/>
    <property type="match status" value="1"/>
</dbReference>
<dbReference type="PANTHER" id="PTHR42781">
    <property type="entry name" value="SPERMIDINE/PUTRESCINE IMPORT ATP-BINDING PROTEIN POTA"/>
    <property type="match status" value="1"/>
</dbReference>
<dbReference type="SUPFAM" id="SSF50331">
    <property type="entry name" value="MOP-like"/>
    <property type="match status" value="1"/>
</dbReference>
<reference evidence="6" key="1">
    <citation type="journal article" date="2014" name="Int. J. Syst. Evol. Microbiol.">
        <title>Complete genome sequence of Corynebacterium casei LMG S-19264T (=DSM 44701T), isolated from a smear-ripened cheese.</title>
        <authorList>
            <consortium name="US DOE Joint Genome Institute (JGI-PGF)"/>
            <person name="Walter F."/>
            <person name="Albersmeier A."/>
            <person name="Kalinowski J."/>
            <person name="Ruckert C."/>
        </authorList>
    </citation>
    <scope>NUCLEOTIDE SEQUENCE</scope>
    <source>
        <strain evidence="6">CGMCC 1.14988</strain>
    </source>
</reference>
<dbReference type="GO" id="GO:0015418">
    <property type="term" value="F:ABC-type quaternary ammonium compound transporting activity"/>
    <property type="evidence" value="ECO:0007669"/>
    <property type="project" value="UniProtKB-EC"/>
</dbReference>
<dbReference type="Proteomes" id="UP000650511">
    <property type="component" value="Unassembled WGS sequence"/>
</dbReference>
<dbReference type="GO" id="GO:0005524">
    <property type="term" value="F:ATP binding"/>
    <property type="evidence" value="ECO:0007669"/>
    <property type="project" value="UniProtKB-KW"/>
</dbReference>
<dbReference type="SUPFAM" id="SSF52540">
    <property type="entry name" value="P-loop containing nucleoside triphosphate hydrolases"/>
    <property type="match status" value="1"/>
</dbReference>
<organism evidence="6 7">
    <name type="scientific">Egicoccus halophilus</name>
    <dbReference type="NCBI Taxonomy" id="1670830"/>
    <lineage>
        <taxon>Bacteria</taxon>
        <taxon>Bacillati</taxon>
        <taxon>Actinomycetota</taxon>
        <taxon>Nitriliruptoria</taxon>
        <taxon>Egicoccales</taxon>
        <taxon>Egicoccaceae</taxon>
        <taxon>Egicoccus</taxon>
    </lineage>
</organism>
<evidence type="ECO:0000256" key="4">
    <source>
        <dbReference type="ARBA" id="ARBA00066388"/>
    </source>
</evidence>
<dbReference type="InterPro" id="IPR003593">
    <property type="entry name" value="AAA+_ATPase"/>
</dbReference>
<name>A0A8J3A6T8_9ACTN</name>
<dbReference type="InterPro" id="IPR027417">
    <property type="entry name" value="P-loop_NTPase"/>
</dbReference>
<dbReference type="InterPro" id="IPR008995">
    <property type="entry name" value="Mo/tungstate-bd_C_term_dom"/>
</dbReference>
<keyword evidence="1" id="KW-0813">Transport</keyword>
<dbReference type="Pfam" id="PF00005">
    <property type="entry name" value="ABC_tran"/>
    <property type="match status" value="1"/>
</dbReference>
<dbReference type="EC" id="7.6.2.9" evidence="4"/>
<dbReference type="PROSITE" id="PS50893">
    <property type="entry name" value="ABC_TRANSPORTER_2"/>
    <property type="match status" value="1"/>
</dbReference>
<evidence type="ECO:0000256" key="1">
    <source>
        <dbReference type="ARBA" id="ARBA00022448"/>
    </source>
</evidence>
<proteinExistence type="predicted"/>
<reference evidence="6" key="2">
    <citation type="submission" date="2020-09" db="EMBL/GenBank/DDBJ databases">
        <authorList>
            <person name="Sun Q."/>
            <person name="Zhou Y."/>
        </authorList>
    </citation>
    <scope>NUCLEOTIDE SEQUENCE</scope>
    <source>
        <strain evidence="6">CGMCC 1.14988</strain>
    </source>
</reference>
<dbReference type="RefSeq" id="WP_188584335.1">
    <property type="nucleotide sequence ID" value="NZ_BMHA01000001.1"/>
</dbReference>
<protein>
    <recommendedName>
        <fullName evidence="4">ABC-type quaternary amine transporter</fullName>
        <ecNumber evidence="4">7.6.2.9</ecNumber>
    </recommendedName>
</protein>
<dbReference type="GO" id="GO:0043190">
    <property type="term" value="C:ATP-binding cassette (ABC) transporter complex"/>
    <property type="evidence" value="ECO:0007669"/>
    <property type="project" value="InterPro"/>
</dbReference>
<keyword evidence="2" id="KW-0547">Nucleotide-binding</keyword>
<dbReference type="PROSITE" id="PS00211">
    <property type="entry name" value="ABC_TRANSPORTER_1"/>
    <property type="match status" value="1"/>
</dbReference>
<dbReference type="InterPro" id="IPR013611">
    <property type="entry name" value="Transp-assoc_OB_typ2"/>
</dbReference>
<dbReference type="Gene3D" id="3.40.50.300">
    <property type="entry name" value="P-loop containing nucleotide triphosphate hydrolases"/>
    <property type="match status" value="1"/>
</dbReference>
<dbReference type="AlphaFoldDB" id="A0A8J3A6T8"/>
<sequence>MLRLRNVEKAFGDVRAVNDVSFDVHEGEILTLLGPSGCGKSTTLRLVMGLERATGGQIEYQGKVLDSDDGFVPPHKRSMGMVFQSYAIWPHMTVAKNIAYPLKLRKRPKKEIDAAIERVLALVGMEGMQDRPGTKLSGGQMQRVALARALVYEPKLLLLDEPFSNLDAQLREHMRAEVKSLQRRLGLTVLFVTHDQTEALSMSNSIVLMRTGRIIQVADPKTMYNEPTEQFVRDFVGHTIILAGELVGVGEQTARVRFPSGDEVSGQIRHRETLEVGNRAEVAIRPEKVQIHPCDSGASGVPAEVEVVLFIGNHYELQLKTSWGLEFLVVVGVEREWHEGERVIVELPPEWTQVWSVTDIDGTEQSSAQRQAAMEGVV</sequence>
<dbReference type="Gene3D" id="2.40.50.100">
    <property type="match status" value="1"/>
</dbReference>
<dbReference type="Pfam" id="PF08402">
    <property type="entry name" value="TOBE_2"/>
    <property type="match status" value="1"/>
</dbReference>
<dbReference type="InterPro" id="IPR003439">
    <property type="entry name" value="ABC_transporter-like_ATP-bd"/>
</dbReference>
<keyword evidence="3 6" id="KW-0067">ATP-binding</keyword>
<keyword evidence="7" id="KW-1185">Reference proteome</keyword>
<evidence type="ECO:0000256" key="2">
    <source>
        <dbReference type="ARBA" id="ARBA00022741"/>
    </source>
</evidence>
<dbReference type="GO" id="GO:0016887">
    <property type="term" value="F:ATP hydrolysis activity"/>
    <property type="evidence" value="ECO:0007669"/>
    <property type="project" value="InterPro"/>
</dbReference>
<evidence type="ECO:0000256" key="3">
    <source>
        <dbReference type="ARBA" id="ARBA00022840"/>
    </source>
</evidence>
<comment type="caution">
    <text evidence="6">The sequence shown here is derived from an EMBL/GenBank/DDBJ whole genome shotgun (WGS) entry which is preliminary data.</text>
</comment>
<dbReference type="InterPro" id="IPR017871">
    <property type="entry name" value="ABC_transporter-like_CS"/>
</dbReference>
<feature type="domain" description="ABC transporter" evidence="5">
    <location>
        <begin position="2"/>
        <end position="236"/>
    </location>
</feature>
<evidence type="ECO:0000313" key="6">
    <source>
        <dbReference type="EMBL" id="GGI02454.1"/>
    </source>
</evidence>
<dbReference type="EMBL" id="BMHA01000001">
    <property type="protein sequence ID" value="GGI02454.1"/>
    <property type="molecule type" value="Genomic_DNA"/>
</dbReference>
<evidence type="ECO:0000313" key="7">
    <source>
        <dbReference type="Proteomes" id="UP000650511"/>
    </source>
</evidence>
<dbReference type="FunFam" id="3.40.50.300:FF:000425">
    <property type="entry name" value="Probable ABC transporter, ATP-binding subunit"/>
    <property type="match status" value="1"/>
</dbReference>
<accession>A0A8J3A6T8</accession>
<evidence type="ECO:0000259" key="5">
    <source>
        <dbReference type="PROSITE" id="PS50893"/>
    </source>
</evidence>
<dbReference type="InterPro" id="IPR050093">
    <property type="entry name" value="ABC_SmlMolc_Importer"/>
</dbReference>
<dbReference type="PANTHER" id="PTHR42781:SF4">
    <property type="entry name" value="SPERMIDINE_PUTRESCINE IMPORT ATP-BINDING PROTEIN POTA"/>
    <property type="match status" value="1"/>
</dbReference>
<gene>
    <name evidence="6" type="primary">potA</name>
    <name evidence="6" type="ORF">GCM10011354_00410</name>
</gene>